<evidence type="ECO:0000313" key="4">
    <source>
        <dbReference type="Proteomes" id="UP001592528"/>
    </source>
</evidence>
<keyword evidence="2" id="KW-0812">Transmembrane</keyword>
<gene>
    <name evidence="3" type="ORF">ACEZDJ_08050</name>
</gene>
<proteinExistence type="predicted"/>
<keyword evidence="4" id="KW-1185">Reference proteome</keyword>
<evidence type="ECO:0000256" key="2">
    <source>
        <dbReference type="SAM" id="Phobius"/>
    </source>
</evidence>
<protein>
    <submittedName>
        <fullName evidence="3">Uncharacterized protein</fullName>
    </submittedName>
</protein>
<feature type="transmembrane region" description="Helical" evidence="2">
    <location>
        <begin position="16"/>
        <end position="36"/>
    </location>
</feature>
<reference evidence="3 4" key="1">
    <citation type="submission" date="2024-09" db="EMBL/GenBank/DDBJ databases">
        <authorList>
            <person name="Lee S.D."/>
        </authorList>
    </citation>
    <scope>NUCLEOTIDE SEQUENCE [LARGE SCALE GENOMIC DNA]</scope>
    <source>
        <strain evidence="3 4">N1-5</strain>
    </source>
</reference>
<accession>A0ABV6UIF6</accession>
<dbReference type="EMBL" id="JBHEZZ010000003">
    <property type="protein sequence ID" value="MFC1401238.1"/>
    <property type="molecule type" value="Genomic_DNA"/>
</dbReference>
<evidence type="ECO:0000256" key="1">
    <source>
        <dbReference type="SAM" id="MobiDB-lite"/>
    </source>
</evidence>
<comment type="caution">
    <text evidence="3">The sequence shown here is derived from an EMBL/GenBank/DDBJ whole genome shotgun (WGS) entry which is preliminary data.</text>
</comment>
<organism evidence="3 4">
    <name type="scientific">Streptacidiphilus cavernicola</name>
    <dbReference type="NCBI Taxonomy" id="3342716"/>
    <lineage>
        <taxon>Bacteria</taxon>
        <taxon>Bacillati</taxon>
        <taxon>Actinomycetota</taxon>
        <taxon>Actinomycetes</taxon>
        <taxon>Kitasatosporales</taxon>
        <taxon>Streptomycetaceae</taxon>
        <taxon>Streptacidiphilus</taxon>
    </lineage>
</organism>
<dbReference type="Proteomes" id="UP001592528">
    <property type="component" value="Unassembled WGS sequence"/>
</dbReference>
<dbReference type="RefSeq" id="WP_030257128.1">
    <property type="nucleotide sequence ID" value="NZ_JBHEZZ010000003.1"/>
</dbReference>
<keyword evidence="2" id="KW-0472">Membrane</keyword>
<name>A0ABV6UIF6_9ACTN</name>
<evidence type="ECO:0000313" key="3">
    <source>
        <dbReference type="EMBL" id="MFC1401238.1"/>
    </source>
</evidence>
<keyword evidence="2" id="KW-1133">Transmembrane helix</keyword>
<sequence length="272" mass="27383">MKIDPDDQRASMHRRWGLPVGIAAGVAALSVAAVAVTSGHGAAKPVTAVPALGAGSSTSAAPSPSATATQGSVSGGTGSGPTAVHESSGSGASTVISATTTPIDAGTVSQILASCLGSDASRYHAVLAARTPIASTDWDGAVVAVDSAGQYVQCETKGSKGTSPDVPPTFINNRMWSPGHLIEFFDSFGMSAGRGKYLLLGAGHYASNIARITISYGTSPKEYPATMTGGVFFYSAALSVAVTPSSSRPVPGPSAYIHAYDASGKEIYKQQD</sequence>
<feature type="region of interest" description="Disordered" evidence="1">
    <location>
        <begin position="55"/>
        <end position="93"/>
    </location>
</feature>
<feature type="compositionally biased region" description="Low complexity" evidence="1">
    <location>
        <begin position="55"/>
        <end position="72"/>
    </location>
</feature>